<protein>
    <submittedName>
        <fullName evidence="1">Uncharacterized protein</fullName>
    </submittedName>
</protein>
<reference evidence="1" key="1">
    <citation type="submission" date="2018-05" db="EMBL/GenBank/DDBJ databases">
        <authorList>
            <person name="Lanie J.A."/>
            <person name="Ng W.-L."/>
            <person name="Kazmierczak K.M."/>
            <person name="Andrzejewski T.M."/>
            <person name="Davidsen T.M."/>
            <person name="Wayne K.J."/>
            <person name="Tettelin H."/>
            <person name="Glass J.I."/>
            <person name="Rusch D."/>
            <person name="Podicherti R."/>
            <person name="Tsui H.-C.T."/>
            <person name="Winkler M.E."/>
        </authorList>
    </citation>
    <scope>NUCLEOTIDE SEQUENCE</scope>
</reference>
<dbReference type="EMBL" id="UINC01027864">
    <property type="protein sequence ID" value="SVB07842.1"/>
    <property type="molecule type" value="Genomic_DNA"/>
</dbReference>
<proteinExistence type="predicted"/>
<sequence>MADLTKPAEMSDVLWADIEDDFNGEDANAHKKYFTLGEVDTEVAPTQEDLDNWHALVVASEAPDATTAEEVTYHALYPDK</sequence>
<organism evidence="1">
    <name type="scientific">marine metagenome</name>
    <dbReference type="NCBI Taxonomy" id="408172"/>
    <lineage>
        <taxon>unclassified sequences</taxon>
        <taxon>metagenomes</taxon>
        <taxon>ecological metagenomes</taxon>
    </lineage>
</organism>
<gene>
    <name evidence="1" type="ORF">METZ01_LOCUS160696</name>
</gene>
<evidence type="ECO:0000313" key="1">
    <source>
        <dbReference type="EMBL" id="SVB07842.1"/>
    </source>
</evidence>
<accession>A0A382B3F4</accession>
<dbReference type="AlphaFoldDB" id="A0A382B3F4"/>
<name>A0A382B3F4_9ZZZZ</name>